<evidence type="ECO:0000256" key="1">
    <source>
        <dbReference type="SAM" id="Phobius"/>
    </source>
</evidence>
<protein>
    <submittedName>
        <fullName evidence="2">Uncharacterized protein</fullName>
    </submittedName>
</protein>
<organism evidence="2 3">
    <name type="scientific">Flavobacterium collinsii</name>
    <dbReference type="NCBI Taxonomy" id="1114861"/>
    <lineage>
        <taxon>Bacteria</taxon>
        <taxon>Pseudomonadati</taxon>
        <taxon>Bacteroidota</taxon>
        <taxon>Flavobacteriia</taxon>
        <taxon>Flavobacteriales</taxon>
        <taxon>Flavobacteriaceae</taxon>
        <taxon>Flavobacterium</taxon>
    </lineage>
</organism>
<evidence type="ECO:0000313" key="3">
    <source>
        <dbReference type="Proteomes" id="UP001152749"/>
    </source>
</evidence>
<feature type="transmembrane region" description="Helical" evidence="1">
    <location>
        <begin position="104"/>
        <end position="123"/>
    </location>
</feature>
<reference evidence="2" key="1">
    <citation type="submission" date="2022-09" db="EMBL/GenBank/DDBJ databases">
        <authorList>
            <person name="Duchaud E."/>
        </authorList>
    </citation>
    <scope>NUCLEOTIDE SEQUENCE</scope>
    <source>
        <strain evidence="2">TRV642</strain>
    </source>
</reference>
<feature type="transmembrane region" description="Helical" evidence="1">
    <location>
        <begin position="9"/>
        <end position="29"/>
    </location>
</feature>
<keyword evidence="1" id="KW-0472">Membrane</keyword>
<proteinExistence type="predicted"/>
<dbReference type="Proteomes" id="UP001152749">
    <property type="component" value="Chromosome"/>
</dbReference>
<gene>
    <name evidence="2" type="ORF">TRV642_0861</name>
</gene>
<name>A0A9W4TF28_9FLAO</name>
<sequence>MKETIYKSLLLSLLLTNIWSVITFFIYFFESPRMFSGFKTLGFFIYSCWITAGLGLVIILLSFIKKLKIELKIFSLTLIFWINLFFFILLLITIALEIIDSESFFDLFFFFNIIIAPISLLRIKTIYKLLEKQQNQKN</sequence>
<feature type="transmembrane region" description="Helical" evidence="1">
    <location>
        <begin position="41"/>
        <end position="64"/>
    </location>
</feature>
<dbReference type="AlphaFoldDB" id="A0A9W4TF28"/>
<evidence type="ECO:0000313" key="2">
    <source>
        <dbReference type="EMBL" id="CAI2765890.1"/>
    </source>
</evidence>
<keyword evidence="1" id="KW-1133">Transmembrane helix</keyword>
<feature type="transmembrane region" description="Helical" evidence="1">
    <location>
        <begin position="76"/>
        <end position="98"/>
    </location>
</feature>
<dbReference type="KEGG" id="fcs:TRV642_0861"/>
<accession>A0A9W4TF28</accession>
<keyword evidence="1" id="KW-0812">Transmembrane</keyword>
<dbReference type="EMBL" id="OX336425">
    <property type="protein sequence ID" value="CAI2765890.1"/>
    <property type="molecule type" value="Genomic_DNA"/>
</dbReference>